<evidence type="ECO:0000313" key="1">
    <source>
        <dbReference type="EMBL" id="SVD94224.1"/>
    </source>
</evidence>
<feature type="non-terminal residue" evidence="1">
    <location>
        <position position="216"/>
    </location>
</feature>
<dbReference type="EMBL" id="UINC01183448">
    <property type="protein sequence ID" value="SVD94224.1"/>
    <property type="molecule type" value="Genomic_DNA"/>
</dbReference>
<proteinExistence type="predicted"/>
<organism evidence="1">
    <name type="scientific">marine metagenome</name>
    <dbReference type="NCBI Taxonomy" id="408172"/>
    <lineage>
        <taxon>unclassified sequences</taxon>
        <taxon>metagenomes</taxon>
        <taxon>ecological metagenomes</taxon>
    </lineage>
</organism>
<reference evidence="1" key="1">
    <citation type="submission" date="2018-05" db="EMBL/GenBank/DDBJ databases">
        <authorList>
            <person name="Lanie J.A."/>
            <person name="Ng W.-L."/>
            <person name="Kazmierczak K.M."/>
            <person name="Andrzejewski T.M."/>
            <person name="Davidsen T.M."/>
            <person name="Wayne K.J."/>
            <person name="Tettelin H."/>
            <person name="Glass J.I."/>
            <person name="Rusch D."/>
            <person name="Podicherti R."/>
            <person name="Tsui H.-C.T."/>
            <person name="Winkler M.E."/>
        </authorList>
    </citation>
    <scope>NUCLEOTIDE SEQUENCE</scope>
</reference>
<accession>A0A382ZFB5</accession>
<dbReference type="AlphaFoldDB" id="A0A382ZFB5"/>
<protein>
    <submittedName>
        <fullName evidence="1">Uncharacterized protein</fullName>
    </submittedName>
</protein>
<name>A0A382ZFB5_9ZZZZ</name>
<sequence length="216" mass="24151">MPMKLTPHQEGLVARAKAYPFGTPASSYLFVQGECWPVQLYSEKDPNESSMATNKVATSAREAFAHKDVDISSLAAPRIPVLASGSNASPVRLKEKYADVLDRTIIPVIRYSVANLLPVFSAKFASYGSITATLQQVPQSEVEMYVTFLTLPQLERMHETEAIGDEYDFDQLNKVPMRQIASEPFVQRTPYAYRSRNGVLSIKEKQFTLDASYRTC</sequence>
<gene>
    <name evidence="1" type="ORF">METZ01_LOCUS447078</name>
</gene>